<dbReference type="GeneID" id="60755865"/>
<geneLocation type="plasmid" evidence="2">
    <name>cbm2636p</name>
</geneLocation>
<reference evidence="1 2" key="1">
    <citation type="submission" date="2018-01" db="EMBL/GenBank/DDBJ databases">
        <authorList>
            <person name="Clerissi C."/>
        </authorList>
    </citation>
    <scope>NUCLEOTIDE SEQUENCE [LARGE SCALE GENOMIC DNA]</scope>
    <source>
        <strain evidence="1">Cupriavidus taiwanensis SWF 66322</strain>
        <plasmid evidence="2">cbm2636p</plasmid>
    </source>
</reference>
<dbReference type="Proteomes" id="UP000254259">
    <property type="component" value="Plasmid CBM2636p"/>
</dbReference>
<organism evidence="1 2">
    <name type="scientific">Cupriavidus taiwanensis</name>
    <dbReference type="NCBI Taxonomy" id="164546"/>
    <lineage>
        <taxon>Bacteria</taxon>
        <taxon>Pseudomonadati</taxon>
        <taxon>Pseudomonadota</taxon>
        <taxon>Betaproteobacteria</taxon>
        <taxon>Burkholderiales</taxon>
        <taxon>Burkholderiaceae</taxon>
        <taxon>Cupriavidus</taxon>
    </lineage>
</organism>
<sequence>MEINLATWPTVDEQALPEPQRVTFLARVSAVRLYLNGADGKHIREKAGISRGQVYRLLTERCLAPHPDGRIYGWPRANRPEQLSWDYGSPFSAIARSARMHHGRPQLQLQVQAETTSGV</sequence>
<evidence type="ECO:0000313" key="2">
    <source>
        <dbReference type="Proteomes" id="UP000254259"/>
    </source>
</evidence>
<dbReference type="OMA" id="GWPRANR"/>
<dbReference type="RefSeq" id="WP_012354631.1">
    <property type="nucleotide sequence ID" value="NZ_CBCRZP010000076.1"/>
</dbReference>
<protein>
    <recommendedName>
        <fullName evidence="3">Helix-turn-helix domain-containing protein</fullName>
    </recommendedName>
</protein>
<evidence type="ECO:0000313" key="1">
    <source>
        <dbReference type="EMBL" id="SPD69421.1"/>
    </source>
</evidence>
<dbReference type="AlphaFoldDB" id="A0A375HY85"/>
<keyword evidence="1" id="KW-0614">Plasmid</keyword>
<evidence type="ECO:0008006" key="3">
    <source>
        <dbReference type="Google" id="ProtNLM"/>
    </source>
</evidence>
<name>A0A375HY85_9BURK</name>
<dbReference type="EMBL" id="LT984815">
    <property type="protein sequence ID" value="SPD69421.1"/>
    <property type="molecule type" value="Genomic_DNA"/>
</dbReference>
<accession>A0A375HY85</accession>
<gene>
    <name evidence="1" type="ORF">CBM2636_P20108</name>
</gene>
<proteinExistence type="predicted"/>